<evidence type="ECO:0000313" key="5">
    <source>
        <dbReference type="EMBL" id="KAF2878212.1"/>
    </source>
</evidence>
<dbReference type="InterPro" id="IPR019826">
    <property type="entry name" value="Carboxylesterase_B_AS"/>
</dbReference>
<gene>
    <name evidence="5" type="ORF">BDV95DRAFT_624750</name>
</gene>
<dbReference type="InterPro" id="IPR029058">
    <property type="entry name" value="AB_hydrolase_fold"/>
</dbReference>
<evidence type="ECO:0000256" key="2">
    <source>
        <dbReference type="ARBA" id="ARBA00022801"/>
    </source>
</evidence>
<dbReference type="EMBL" id="JAADJZ010000001">
    <property type="protein sequence ID" value="KAF2878212.1"/>
    <property type="molecule type" value="Genomic_DNA"/>
</dbReference>
<dbReference type="Proteomes" id="UP000481861">
    <property type="component" value="Unassembled WGS sequence"/>
</dbReference>
<dbReference type="AlphaFoldDB" id="A0A7C8IJR0"/>
<comment type="caution">
    <text evidence="5">The sequence shown here is derived from an EMBL/GenBank/DDBJ whole genome shotgun (WGS) entry which is preliminary data.</text>
</comment>
<dbReference type="InterPro" id="IPR050309">
    <property type="entry name" value="Type-B_Carboxylest/Lipase"/>
</dbReference>
<dbReference type="FunFam" id="3.40.50.1820:FF:000266">
    <property type="entry name" value="Carboxylic ester hydrolase"/>
    <property type="match status" value="1"/>
</dbReference>
<dbReference type="InterPro" id="IPR019819">
    <property type="entry name" value="Carboxylesterase_B_CS"/>
</dbReference>
<dbReference type="PROSITE" id="PS00122">
    <property type="entry name" value="CARBOXYLESTERASE_B_1"/>
    <property type="match status" value="1"/>
</dbReference>
<evidence type="ECO:0000313" key="6">
    <source>
        <dbReference type="Proteomes" id="UP000481861"/>
    </source>
</evidence>
<accession>A0A7C8IJR0</accession>
<keyword evidence="3" id="KW-0732">Signal</keyword>
<dbReference type="OrthoDB" id="408631at2759"/>
<feature type="chain" id="PRO_5029035343" description="Carboxylic ester hydrolase" evidence="3">
    <location>
        <begin position="27"/>
        <end position="600"/>
    </location>
</feature>
<organism evidence="5 6">
    <name type="scientific">Massariosphaeria phaeospora</name>
    <dbReference type="NCBI Taxonomy" id="100035"/>
    <lineage>
        <taxon>Eukaryota</taxon>
        <taxon>Fungi</taxon>
        <taxon>Dikarya</taxon>
        <taxon>Ascomycota</taxon>
        <taxon>Pezizomycotina</taxon>
        <taxon>Dothideomycetes</taxon>
        <taxon>Pleosporomycetidae</taxon>
        <taxon>Pleosporales</taxon>
        <taxon>Pleosporales incertae sedis</taxon>
        <taxon>Massariosphaeria</taxon>
    </lineage>
</organism>
<dbReference type="Pfam" id="PF00135">
    <property type="entry name" value="COesterase"/>
    <property type="match status" value="1"/>
</dbReference>
<keyword evidence="2 3" id="KW-0378">Hydrolase</keyword>
<evidence type="ECO:0000256" key="3">
    <source>
        <dbReference type="RuleBase" id="RU361235"/>
    </source>
</evidence>
<dbReference type="SUPFAM" id="SSF53474">
    <property type="entry name" value="alpha/beta-Hydrolases"/>
    <property type="match status" value="1"/>
</dbReference>
<proteinExistence type="inferred from homology"/>
<keyword evidence="6" id="KW-1185">Reference proteome</keyword>
<name>A0A7C8IJR0_9PLEO</name>
<dbReference type="GO" id="GO:0016787">
    <property type="term" value="F:hydrolase activity"/>
    <property type="evidence" value="ECO:0007669"/>
    <property type="project" value="UniProtKB-KW"/>
</dbReference>
<dbReference type="EC" id="3.1.1.-" evidence="3"/>
<reference evidence="5 6" key="1">
    <citation type="submission" date="2020-01" db="EMBL/GenBank/DDBJ databases">
        <authorList>
            <consortium name="DOE Joint Genome Institute"/>
            <person name="Haridas S."/>
            <person name="Albert R."/>
            <person name="Binder M."/>
            <person name="Bloem J."/>
            <person name="Labutti K."/>
            <person name="Salamov A."/>
            <person name="Andreopoulos B."/>
            <person name="Baker S.E."/>
            <person name="Barry K."/>
            <person name="Bills G."/>
            <person name="Bluhm B.H."/>
            <person name="Cannon C."/>
            <person name="Castanera R."/>
            <person name="Culley D.E."/>
            <person name="Daum C."/>
            <person name="Ezra D."/>
            <person name="Gonzalez J.B."/>
            <person name="Henrissat B."/>
            <person name="Kuo A."/>
            <person name="Liang C."/>
            <person name="Lipzen A."/>
            <person name="Lutzoni F."/>
            <person name="Magnuson J."/>
            <person name="Mondo S."/>
            <person name="Nolan M."/>
            <person name="Ohm R."/>
            <person name="Pangilinan J."/>
            <person name="Park H.-J.H."/>
            <person name="Ramirez L."/>
            <person name="Alfaro M."/>
            <person name="Sun H."/>
            <person name="Tritt A."/>
            <person name="Yoshinaga Y."/>
            <person name="Zwiers L.-H.L."/>
            <person name="Turgeon B.G."/>
            <person name="Goodwin S.B."/>
            <person name="Spatafora J.W."/>
            <person name="Crous P.W."/>
            <person name="Grigoriev I.V."/>
        </authorList>
    </citation>
    <scope>NUCLEOTIDE SEQUENCE [LARGE SCALE GENOMIC DNA]</scope>
    <source>
        <strain evidence="5 6">CBS 611.86</strain>
    </source>
</reference>
<dbReference type="PROSITE" id="PS00941">
    <property type="entry name" value="CARBOXYLESTERASE_B_2"/>
    <property type="match status" value="1"/>
</dbReference>
<feature type="domain" description="Carboxylesterase type B" evidence="4">
    <location>
        <begin position="54"/>
        <end position="470"/>
    </location>
</feature>
<dbReference type="InterPro" id="IPR002018">
    <property type="entry name" value="CarbesteraseB"/>
</dbReference>
<sequence>MKRIANLIVSAVALLSPLNGKTGVGAEPIPTARALPTIDLGYAIYEGAYDAGFDVNTFKGIRYAAPPVGNLRFAAPQAPATNRTSTTPATTDVPVCPQSGAGAETPAKYGFVSAPGNEDCLFLNVFAPAIAKDLPVFVWIHGGGYGLFSAAGIDPTEFMKTNGNNFVSVIINYRLGAFGFLSGDDVREGGALNAGLLDMNFALEWVQKYIGKFGGDPARVTIGGESAGAAAVVYQAMAYGGEQDKTLFNNIISASPWFPNQHGYNDTIPTKAYNDFADAAGCGDVDDTLQCLRDAESSVLQKASAKVSEASTFGSFAFLPVTDEDFVQKRPTEQLNLSGSLKGKRILTGNMANEGVPLSPPTAKTLSAFRAYVSTTFPSFSSADKAALEGQYAYDGDDRDTDPSASLFETTGTSCLTAVNQSSFATGQQQRVFNVFAESTFACPSYWAASAFPEAWRYQYSVSPGYHGFDLTAYWSKGARVPGNAFKHAFQKIWGTFITANTPVISVDDARGGVANATVPVGASGNINWPQWSEANPVFMNLNATGGVPKFVNVTENLKYFNYLEPGVTNRFSLAEGRSWEGGRGERCSWWRAQGAKVPY</sequence>
<evidence type="ECO:0000259" key="4">
    <source>
        <dbReference type="Pfam" id="PF00135"/>
    </source>
</evidence>
<dbReference type="Gene3D" id="3.40.50.1820">
    <property type="entry name" value="alpha/beta hydrolase"/>
    <property type="match status" value="1"/>
</dbReference>
<feature type="signal peptide" evidence="3">
    <location>
        <begin position="1"/>
        <end position="26"/>
    </location>
</feature>
<protein>
    <recommendedName>
        <fullName evidence="3">Carboxylic ester hydrolase</fullName>
        <ecNumber evidence="3">3.1.1.-</ecNumber>
    </recommendedName>
</protein>
<dbReference type="PANTHER" id="PTHR11559">
    <property type="entry name" value="CARBOXYLESTERASE"/>
    <property type="match status" value="1"/>
</dbReference>
<evidence type="ECO:0000256" key="1">
    <source>
        <dbReference type="ARBA" id="ARBA00005964"/>
    </source>
</evidence>
<comment type="similarity">
    <text evidence="1 3">Belongs to the type-B carboxylesterase/lipase family.</text>
</comment>